<evidence type="ECO:0000313" key="8">
    <source>
        <dbReference type="EMBL" id="CAG6613814.1"/>
    </source>
</evidence>
<dbReference type="GO" id="GO:0050808">
    <property type="term" value="P:synapse organization"/>
    <property type="evidence" value="ECO:0007669"/>
    <property type="project" value="TreeGrafter"/>
</dbReference>
<dbReference type="Pfam" id="PF07679">
    <property type="entry name" value="I-set"/>
    <property type="match status" value="1"/>
</dbReference>
<dbReference type="PANTHER" id="PTHR45080">
    <property type="entry name" value="CONTACTIN 5"/>
    <property type="match status" value="1"/>
</dbReference>
<dbReference type="InterPro" id="IPR013098">
    <property type="entry name" value="Ig_I-set"/>
</dbReference>
<dbReference type="InterPro" id="IPR003599">
    <property type="entry name" value="Ig_sub"/>
</dbReference>
<name>A0A8D8LNH8_9HEMI</name>
<evidence type="ECO:0000256" key="1">
    <source>
        <dbReference type="ARBA" id="ARBA00022737"/>
    </source>
</evidence>
<feature type="signal peptide" evidence="5">
    <location>
        <begin position="1"/>
        <end position="22"/>
    </location>
</feature>
<dbReference type="GO" id="GO:0007156">
    <property type="term" value="P:homophilic cell adhesion via plasma membrane adhesion molecules"/>
    <property type="evidence" value="ECO:0007669"/>
    <property type="project" value="TreeGrafter"/>
</dbReference>
<dbReference type="InterPro" id="IPR013783">
    <property type="entry name" value="Ig-like_fold"/>
</dbReference>
<sequence>MRQSSIFKHLLILAVLCSVGLCRPSDDGKAQNDEPDYPGDGNEDLEDLEETDDESAAGGPTPLLKTQDQVISVEEGSPVTLPCEVENAESYVRTWRNKSNIIYQDTLPLTTDKNRVILNPKTFALTIYNVTKYDTGVYACSILTSTAGPVVMHTLHVKDKSQSAASPDNHIKKPAKIDVFEPKGPKKIIEKGKSLSLVCHANGYPQPNVFWTRKLKGSTTVERLEGTNHTIPSVSREHTGVYECIAKNQNHVDKQSVEIHVHYEPEVSIKSDTVNTAEGKVSEMHCTVYAEPAATLVWLKDDKQLKSNEHISLFQDPNKVHKHILKIEKTKSEDFGTYYCIANNSLGTTRKSIVLSGTPLRPIFERASVAGDSKSPRLVWTVESLSEITSYELQYRKQEADSDAWEVAHPKVLKSSDSVHYSVVHDLHGLESGTYEAVLRAENAYGWSYPSPPNIFSGEDNMSNEIIQGPLEPNPNHASQLSISFALVLSIVIARVYC</sequence>
<accession>A0A8D8LNH8</accession>
<dbReference type="InterPro" id="IPR013106">
    <property type="entry name" value="Ig_V-set"/>
</dbReference>
<evidence type="ECO:0000256" key="4">
    <source>
        <dbReference type="SAM" id="MobiDB-lite"/>
    </source>
</evidence>
<dbReference type="PROSITE" id="PS50853">
    <property type="entry name" value="FN3"/>
    <property type="match status" value="1"/>
</dbReference>
<dbReference type="GO" id="GO:0008046">
    <property type="term" value="F:axon guidance receptor activity"/>
    <property type="evidence" value="ECO:0007669"/>
    <property type="project" value="TreeGrafter"/>
</dbReference>
<protein>
    <submittedName>
        <fullName evidence="8">Opioid-binding protein/cell adhesion molecule homolog</fullName>
    </submittedName>
</protein>
<dbReference type="SMART" id="SM00409">
    <property type="entry name" value="IG"/>
    <property type="match status" value="3"/>
</dbReference>
<dbReference type="PROSITE" id="PS50835">
    <property type="entry name" value="IG_LIKE"/>
    <property type="match status" value="3"/>
</dbReference>
<dbReference type="CDD" id="cd00096">
    <property type="entry name" value="Ig"/>
    <property type="match status" value="1"/>
</dbReference>
<keyword evidence="3" id="KW-0393">Immunoglobulin domain</keyword>
<keyword evidence="1" id="KW-0677">Repeat</keyword>
<evidence type="ECO:0000256" key="3">
    <source>
        <dbReference type="ARBA" id="ARBA00023319"/>
    </source>
</evidence>
<keyword evidence="5" id="KW-0732">Signal</keyword>
<dbReference type="InterPro" id="IPR007110">
    <property type="entry name" value="Ig-like_dom"/>
</dbReference>
<reference evidence="8" key="1">
    <citation type="submission" date="2021-05" db="EMBL/GenBank/DDBJ databases">
        <authorList>
            <person name="Alioto T."/>
            <person name="Alioto T."/>
            <person name="Gomez Garrido J."/>
        </authorList>
    </citation>
    <scope>NUCLEOTIDE SEQUENCE</scope>
</reference>
<evidence type="ECO:0000256" key="2">
    <source>
        <dbReference type="ARBA" id="ARBA00023157"/>
    </source>
</evidence>
<dbReference type="Gene3D" id="2.60.40.10">
    <property type="entry name" value="Immunoglobulins"/>
    <property type="match status" value="4"/>
</dbReference>
<feature type="chain" id="PRO_5034251156" evidence="5">
    <location>
        <begin position="23"/>
        <end position="498"/>
    </location>
</feature>
<dbReference type="AlphaFoldDB" id="A0A8D8LNH8"/>
<dbReference type="Pfam" id="PF07686">
    <property type="entry name" value="V-set"/>
    <property type="match status" value="1"/>
</dbReference>
<feature type="domain" description="Ig-like" evidence="6">
    <location>
        <begin position="265"/>
        <end position="356"/>
    </location>
</feature>
<feature type="domain" description="Ig-like" evidence="6">
    <location>
        <begin position="174"/>
        <end position="260"/>
    </location>
</feature>
<organism evidence="8">
    <name type="scientific">Cacopsylla melanoneura</name>
    <dbReference type="NCBI Taxonomy" id="428564"/>
    <lineage>
        <taxon>Eukaryota</taxon>
        <taxon>Metazoa</taxon>
        <taxon>Ecdysozoa</taxon>
        <taxon>Arthropoda</taxon>
        <taxon>Hexapoda</taxon>
        <taxon>Insecta</taxon>
        <taxon>Pterygota</taxon>
        <taxon>Neoptera</taxon>
        <taxon>Paraneoptera</taxon>
        <taxon>Hemiptera</taxon>
        <taxon>Sternorrhyncha</taxon>
        <taxon>Psylloidea</taxon>
        <taxon>Psyllidae</taxon>
        <taxon>Psyllinae</taxon>
        <taxon>Cacopsylla</taxon>
    </lineage>
</organism>
<dbReference type="InterPro" id="IPR003961">
    <property type="entry name" value="FN3_dom"/>
</dbReference>
<dbReference type="InterPro" id="IPR050958">
    <property type="entry name" value="Cell_Adh-Cytoskel_Orgn"/>
</dbReference>
<dbReference type="SUPFAM" id="SSF48726">
    <property type="entry name" value="Immunoglobulin"/>
    <property type="match status" value="3"/>
</dbReference>
<keyword evidence="2" id="KW-1015">Disulfide bond</keyword>
<dbReference type="PANTHER" id="PTHR45080:SF33">
    <property type="entry name" value="IG-LIKE DOMAIN-CONTAINING PROTEIN"/>
    <property type="match status" value="1"/>
</dbReference>
<evidence type="ECO:0000256" key="5">
    <source>
        <dbReference type="SAM" id="SignalP"/>
    </source>
</evidence>
<feature type="domain" description="Ig-like" evidence="6">
    <location>
        <begin position="62"/>
        <end position="156"/>
    </location>
</feature>
<dbReference type="InterPro" id="IPR003598">
    <property type="entry name" value="Ig_sub2"/>
</dbReference>
<dbReference type="Pfam" id="PF13927">
    <property type="entry name" value="Ig_3"/>
    <property type="match status" value="1"/>
</dbReference>
<proteinExistence type="predicted"/>
<dbReference type="GO" id="GO:0005886">
    <property type="term" value="C:plasma membrane"/>
    <property type="evidence" value="ECO:0007669"/>
    <property type="project" value="TreeGrafter"/>
</dbReference>
<evidence type="ECO:0000259" key="6">
    <source>
        <dbReference type="PROSITE" id="PS50835"/>
    </source>
</evidence>
<dbReference type="SMART" id="SM00408">
    <property type="entry name" value="IGc2"/>
    <property type="match status" value="3"/>
</dbReference>
<dbReference type="SUPFAM" id="SSF49265">
    <property type="entry name" value="Fibronectin type III"/>
    <property type="match status" value="1"/>
</dbReference>
<dbReference type="FunFam" id="2.60.40.10:FF:000032">
    <property type="entry name" value="palladin isoform X1"/>
    <property type="match status" value="1"/>
</dbReference>
<dbReference type="InterPro" id="IPR036116">
    <property type="entry name" value="FN3_sf"/>
</dbReference>
<feature type="region of interest" description="Disordered" evidence="4">
    <location>
        <begin position="27"/>
        <end position="63"/>
    </location>
</feature>
<feature type="domain" description="Fibronectin type-III" evidence="7">
    <location>
        <begin position="358"/>
        <end position="461"/>
    </location>
</feature>
<dbReference type="CDD" id="cd00063">
    <property type="entry name" value="FN3"/>
    <property type="match status" value="1"/>
</dbReference>
<dbReference type="GO" id="GO:0043025">
    <property type="term" value="C:neuronal cell body"/>
    <property type="evidence" value="ECO:0007669"/>
    <property type="project" value="TreeGrafter"/>
</dbReference>
<feature type="compositionally biased region" description="Acidic residues" evidence="4">
    <location>
        <begin position="33"/>
        <end position="55"/>
    </location>
</feature>
<dbReference type="InterPro" id="IPR036179">
    <property type="entry name" value="Ig-like_dom_sf"/>
</dbReference>
<dbReference type="EMBL" id="HBUF01028669">
    <property type="protein sequence ID" value="CAG6613814.1"/>
    <property type="molecule type" value="Transcribed_RNA"/>
</dbReference>
<evidence type="ECO:0000259" key="7">
    <source>
        <dbReference type="PROSITE" id="PS50853"/>
    </source>
</evidence>
<dbReference type="GO" id="GO:0030424">
    <property type="term" value="C:axon"/>
    <property type="evidence" value="ECO:0007669"/>
    <property type="project" value="TreeGrafter"/>
</dbReference>